<dbReference type="GO" id="GO:0008236">
    <property type="term" value="F:serine-type peptidase activity"/>
    <property type="evidence" value="ECO:0007669"/>
    <property type="project" value="UniProtKB-KW"/>
</dbReference>
<keyword evidence="1" id="KW-0645">Protease</keyword>
<dbReference type="InterPro" id="IPR023828">
    <property type="entry name" value="Peptidase_S8_Ser-AS"/>
</dbReference>
<dbReference type="Proteomes" id="UP001530293">
    <property type="component" value="Unassembled WGS sequence"/>
</dbReference>
<feature type="region of interest" description="Disordered" evidence="4">
    <location>
        <begin position="1197"/>
        <end position="1228"/>
    </location>
</feature>
<sequence>MAVVDNRYCRAIIGCGRHQLLLLHDTTPSFGHSSCCKNLCLIITTMSPNDSARNAEEVECQRLLALLRRIITTSTSTDTANSNTASVSSSSSTTSAPSGTAASIFSNRNYLLNEEDAASLLSYLAKLRCCCDNDNNDNDAGAEIATLNADNDNDDASSSGGGGSAKMEWSENNVQLVRYTVKAAMQSWNTSSSSPSTSQRMIMDGKMARRLLTDGILPLASSAQQQPPILSSSSHFASLSFGPSFHQGQHQLLESTSATTKIPPCIWISKLIKSIVIEDLLPIALQPVQNQVDDTNNDTVITTVSDSSSSNINSSRSNNNNTTALEILLSPFLTRMDADETSQIILPPPTSVNSNSERREDANNEAISVDDILDRLCGFTIATHNNSNHNSSSNSTSRERLRPSSATSLIAALREFETSNNTSSSSSSTTTTFASFGGSSTTNSSGSLGRLSRRRVWKLLQQQQRGGGGQQSSGGDATVQRYEFQYIYVDRPTSLLRRGLSSLQSLATIDNDDGSTSRECDFDALPPLVYQLSLLPMSMTSMSSAALVSSSSGSGKNWAGEKSGKVVTTHQESDKQRGVRLRRMCLEGIAYVLEDDNNCCPTSRHLSCRRTIIAPNLMDDSEAPAVIMNTARQREKEAYRWARYTSLSHLGNCLRSDPGLSKAMLSLLSGEIVAGDTVTKGMDNENKDWIQPKHQRPFRYARLTPFKLAMGLSMATSVPRMRSSTLGAICDLILEEETLRIRRGLMPVDPFGNDAGSDRNYSAKSRRSGRRQPWMDCLVRCLEMECAKKKDGHTHTDNVVDDDFDDGIGHVLHCLLSVAKFAENEHGSSSFGMGGGGENFAGGGCSSSLLQSLHQLGFLLIDCVKKDDASSNASTANKAHAMQSIAVFAPNLDMACFDSNIGTHVAGTSASAPHAAAVVGRFLLSFLFYQSSSSSLSASSLRYSSSSHGGDGGTALCRAILRSSFDKFCGNAPNALEHALLVKDLLRFQPSSVRNYLHNDNREDRESVGVNDLGWSSSGGHEQQMMIAFVLTSNYLPSIIDTLSNLPGGGMSPSVASETIVPSLGCLLLLMAAPPQRGLVGSLWKRHDLEDHVNQTFLLAKKCLYATDVEKRKCAANMLVMLLGVASVAASVAQSKNGGNYTLARSHGGGSRSSSVWSSILNDIKGVLRRCLTQHQDVVRTEVYSALVALLPESAPNGDGSNHLSTDTQDATSPASSSASGTRCSKTPSPKISTFKNVFASIPPVGQQATICIVSELLLSSLERYITIPKEENTDREARRKRAAMGVGLSQMEMIVEEESDRVHDANVDDERSNPFRFEKCISARSTSAAGGGDVKNIQQKGKKGQSKTPLGQALLLEAMDRINEPLPFLVASCIAVASLAHGDANGCDVEDENKRCYSTGSMEVNKAINRIRHQFARCTDIQEHLKWIKTNRVVFDIKDNTQRAKEMAISKLATLMLVSAVADSLINSCDLKGERRLAHSVIVMDSVDTNDVAKDIEDLFSLRTDAIEEAAAIMSSFVAKPVKAASESSSKGKKKKALKDVNANSSSLPSEQQAAETKSGKSAELTKIKSNDIKHATLVKNRRFIENALGNTCPAINQDFLAESLRKFGAGMSKTLDDEADSENDDDHDNVNISARRLAKCLVFRRFIITKTLLLMSGSSSVVKAGARFAPFAPASGGPSSRSKLHIAASLLLGPLLFVEFCSHCYDIELTSIESSKSSSSDLSLAQLSLRAFTACVRGMTIDAEYHSLSKAARVNALLNSAIRKVSTAVPSADGWEFYTRLEFNTHRLDGASNDEVELSKTLLPFLSLAMADDNGPSGRLGRRVCLLSELILNCMHGEALDCCYLISSAAEAFDDANCREQLGVYLLRAFELGQQDHAIGVLGIDHSDVSNDNNPCVSAAIRVAIKLNGGLDGNTQVPLTRGLSQDRIRLARSKMGLSTTAIENWPESHRQRLEKEAAIESGMIGIATQLAWALSAGSPPAGKHFSNAFDNAPTKKQLKLTLIKSASQTSEANFTKEKASIACTISSTIDGALNNADFVTHKLIPHMTTESVDLAQRYVSDQLFCVSKMISLSAPTAESLNADGNFASTLLKSTKHMYGVLTKLIFSFLNNPSILASKETKEFLDYLTATLMPRVSALLRCVQEKQQTTGGKFLAESKIESHGKTSALLVFEKEKLDNAFLTVGAKLKQSGLQQESEWLENHVVANLNPDFTIKRVAEARAREAPVPTKNKAGAKRKAALGQAKLKKKRVVHDEGSESENDDADDDSVIESVDGDDYMDDDEDVISLSKLTADMDDEQNSDNISDDIDNRSESESESEAEFD</sequence>
<keyword evidence="6" id="KW-1185">Reference proteome</keyword>
<evidence type="ECO:0000313" key="6">
    <source>
        <dbReference type="Proteomes" id="UP001530293"/>
    </source>
</evidence>
<keyword evidence="2" id="KW-0378">Hydrolase</keyword>
<keyword evidence="3" id="KW-0720">Serine protease</keyword>
<feature type="region of interest" description="Disordered" evidence="4">
    <location>
        <begin position="341"/>
        <end position="366"/>
    </location>
</feature>
<proteinExistence type="predicted"/>
<feature type="compositionally biased region" description="Low complexity" evidence="4">
    <location>
        <begin position="383"/>
        <end position="396"/>
    </location>
</feature>
<gene>
    <name evidence="5" type="ORF">ACHAWU_004646</name>
</gene>
<feature type="compositionally biased region" description="Basic residues" evidence="4">
    <location>
        <begin position="2234"/>
        <end position="2252"/>
    </location>
</feature>
<organism evidence="5 6">
    <name type="scientific">Discostella pseudostelligera</name>
    <dbReference type="NCBI Taxonomy" id="259834"/>
    <lineage>
        <taxon>Eukaryota</taxon>
        <taxon>Sar</taxon>
        <taxon>Stramenopiles</taxon>
        <taxon>Ochrophyta</taxon>
        <taxon>Bacillariophyta</taxon>
        <taxon>Coscinodiscophyceae</taxon>
        <taxon>Thalassiosirophycidae</taxon>
        <taxon>Stephanodiscales</taxon>
        <taxon>Stephanodiscaceae</taxon>
        <taxon>Discostella</taxon>
    </lineage>
</organism>
<feature type="compositionally biased region" description="Acidic residues" evidence="4">
    <location>
        <begin position="2258"/>
        <end position="2286"/>
    </location>
</feature>
<evidence type="ECO:0000256" key="2">
    <source>
        <dbReference type="ARBA" id="ARBA00022801"/>
    </source>
</evidence>
<dbReference type="EMBL" id="JALLBG020000024">
    <property type="protein sequence ID" value="KAL3771373.1"/>
    <property type="molecule type" value="Genomic_DNA"/>
</dbReference>
<protein>
    <recommendedName>
        <fullName evidence="7">Separase</fullName>
    </recommendedName>
</protein>
<feature type="region of interest" description="Disordered" evidence="4">
    <location>
        <begin position="417"/>
        <end position="449"/>
    </location>
</feature>
<feature type="compositionally biased region" description="Low complexity" evidence="4">
    <location>
        <begin position="418"/>
        <end position="447"/>
    </location>
</feature>
<feature type="region of interest" description="Disordered" evidence="4">
    <location>
        <begin position="383"/>
        <end position="404"/>
    </location>
</feature>
<dbReference type="PROSITE" id="PS00138">
    <property type="entry name" value="SUBTILASE_SER"/>
    <property type="match status" value="1"/>
</dbReference>
<feature type="compositionally biased region" description="Low complexity" evidence="4">
    <location>
        <begin position="1205"/>
        <end position="1227"/>
    </location>
</feature>
<comment type="caution">
    <text evidence="5">The sequence shown here is derived from an EMBL/GenBank/DDBJ whole genome shotgun (WGS) entry which is preliminary data.</text>
</comment>
<evidence type="ECO:0000256" key="1">
    <source>
        <dbReference type="ARBA" id="ARBA00022670"/>
    </source>
</evidence>
<evidence type="ECO:0000256" key="4">
    <source>
        <dbReference type="SAM" id="MobiDB-lite"/>
    </source>
</evidence>
<feature type="region of interest" description="Disordered" evidence="4">
    <location>
        <begin position="2223"/>
        <end position="2324"/>
    </location>
</feature>
<feature type="compositionally biased region" description="Polar residues" evidence="4">
    <location>
        <begin position="1543"/>
        <end position="1557"/>
    </location>
</feature>
<feature type="region of interest" description="Disordered" evidence="4">
    <location>
        <begin position="146"/>
        <end position="167"/>
    </location>
</feature>
<name>A0ABD3N5Q8_9STRA</name>
<evidence type="ECO:0000256" key="3">
    <source>
        <dbReference type="ARBA" id="ARBA00022825"/>
    </source>
</evidence>
<evidence type="ECO:0008006" key="7">
    <source>
        <dbReference type="Google" id="ProtNLM"/>
    </source>
</evidence>
<feature type="region of interest" description="Disordered" evidence="4">
    <location>
        <begin position="1529"/>
        <end position="1564"/>
    </location>
</feature>
<dbReference type="GO" id="GO:0006508">
    <property type="term" value="P:proteolysis"/>
    <property type="evidence" value="ECO:0007669"/>
    <property type="project" value="UniProtKB-KW"/>
</dbReference>
<evidence type="ECO:0000313" key="5">
    <source>
        <dbReference type="EMBL" id="KAL3771373.1"/>
    </source>
</evidence>
<feature type="region of interest" description="Disordered" evidence="4">
    <location>
        <begin position="77"/>
        <end position="99"/>
    </location>
</feature>
<accession>A0ABD3N5Q8</accession>
<feature type="compositionally biased region" description="Acidic residues" evidence="4">
    <location>
        <begin position="2295"/>
        <end position="2308"/>
    </location>
</feature>
<reference evidence="5 6" key="1">
    <citation type="submission" date="2024-10" db="EMBL/GenBank/DDBJ databases">
        <title>Updated reference genomes for cyclostephanoid diatoms.</title>
        <authorList>
            <person name="Roberts W.R."/>
            <person name="Alverson A.J."/>
        </authorList>
    </citation>
    <scope>NUCLEOTIDE SEQUENCE [LARGE SCALE GENOMIC DNA]</scope>
    <source>
        <strain evidence="5 6">AJA232-27</strain>
    </source>
</reference>